<evidence type="ECO:0000313" key="3">
    <source>
        <dbReference type="EMBL" id="WJZ90604.1"/>
    </source>
</evidence>
<name>A0ABY9C6E2_VITVI</name>
<proteinExistence type="predicted"/>
<dbReference type="EMBL" id="CP126654">
    <property type="protein sequence ID" value="WJZ90604.1"/>
    <property type="molecule type" value="Genomic_DNA"/>
</dbReference>
<evidence type="ECO:0000256" key="1">
    <source>
        <dbReference type="SAM" id="MobiDB-lite"/>
    </source>
</evidence>
<keyword evidence="4" id="KW-1185">Reference proteome</keyword>
<evidence type="ECO:0000256" key="2">
    <source>
        <dbReference type="SAM" id="SignalP"/>
    </source>
</evidence>
<protein>
    <submittedName>
        <fullName evidence="3">Uncharacterized protein</fullName>
    </submittedName>
</protein>
<feature type="region of interest" description="Disordered" evidence="1">
    <location>
        <begin position="44"/>
        <end position="66"/>
    </location>
</feature>
<evidence type="ECO:0000313" key="4">
    <source>
        <dbReference type="Proteomes" id="UP001227230"/>
    </source>
</evidence>
<dbReference type="PANTHER" id="PTHR33592:SF3">
    <property type="entry name" value="TRANSMEMBRANE PROTEIN"/>
    <property type="match status" value="1"/>
</dbReference>
<dbReference type="Proteomes" id="UP001227230">
    <property type="component" value="Chromosome 7"/>
</dbReference>
<accession>A0ABY9C6E2</accession>
<reference evidence="3 4" key="1">
    <citation type="journal article" date="2023" name="Hortic Res">
        <title>The complete reference genome for grapevine (Vitis vinifera L.) genetics and breeding.</title>
        <authorList>
            <person name="Shi X."/>
            <person name="Cao S."/>
            <person name="Wang X."/>
            <person name="Huang S."/>
            <person name="Wang Y."/>
            <person name="Liu Z."/>
            <person name="Liu W."/>
            <person name="Leng X."/>
            <person name="Peng Y."/>
            <person name="Wang N."/>
            <person name="Wang Y."/>
            <person name="Ma Z."/>
            <person name="Xu X."/>
            <person name="Zhang F."/>
            <person name="Xue H."/>
            <person name="Zhong H."/>
            <person name="Wang Y."/>
            <person name="Zhang K."/>
            <person name="Velt A."/>
            <person name="Avia K."/>
            <person name="Holtgrawe D."/>
            <person name="Grimplet J."/>
            <person name="Matus J.T."/>
            <person name="Ware D."/>
            <person name="Wu X."/>
            <person name="Wang H."/>
            <person name="Liu C."/>
            <person name="Fang Y."/>
            <person name="Rustenholz C."/>
            <person name="Cheng Z."/>
            <person name="Xiao H."/>
            <person name="Zhou Y."/>
        </authorList>
    </citation>
    <scope>NUCLEOTIDE SEQUENCE [LARGE SCALE GENOMIC DNA]</scope>
    <source>
        <strain evidence="4">cv. Pinot noir / PN40024</strain>
        <tissue evidence="3">Leaf</tissue>
    </source>
</reference>
<feature type="signal peptide" evidence="2">
    <location>
        <begin position="1"/>
        <end position="29"/>
    </location>
</feature>
<gene>
    <name evidence="3" type="ORF">VitviT2T_009735</name>
</gene>
<feature type="chain" id="PRO_5045937537" evidence="2">
    <location>
        <begin position="30"/>
        <end position="112"/>
    </location>
</feature>
<dbReference type="PANTHER" id="PTHR33592">
    <property type="entry name" value="TRANSMEMBRANE PROTEIN"/>
    <property type="match status" value="1"/>
</dbReference>
<keyword evidence="2" id="KW-0732">Signal</keyword>
<organism evidence="3 4">
    <name type="scientific">Vitis vinifera</name>
    <name type="common">Grape</name>
    <dbReference type="NCBI Taxonomy" id="29760"/>
    <lineage>
        <taxon>Eukaryota</taxon>
        <taxon>Viridiplantae</taxon>
        <taxon>Streptophyta</taxon>
        <taxon>Embryophyta</taxon>
        <taxon>Tracheophyta</taxon>
        <taxon>Spermatophyta</taxon>
        <taxon>Magnoliopsida</taxon>
        <taxon>eudicotyledons</taxon>
        <taxon>Gunneridae</taxon>
        <taxon>Pentapetalae</taxon>
        <taxon>rosids</taxon>
        <taxon>Vitales</taxon>
        <taxon>Vitaceae</taxon>
        <taxon>Viteae</taxon>
        <taxon>Vitis</taxon>
    </lineage>
</organism>
<sequence length="112" mass="12034">MGFTCRKSLFMMLFTFLVFLGWRIGQVEAVRPLHGWAEGNDLLPQSLQPGPVPSSSPSPCTHIPRQSGGRCALNEMNVAGRVGLAPPAFPNFVIDVAVASVAKDSHAQDRSS</sequence>